<dbReference type="STRING" id="1798475.A2837_02495"/>
<dbReference type="EMBL" id="MFKO01000008">
    <property type="protein sequence ID" value="OGG41363.1"/>
    <property type="molecule type" value="Genomic_DNA"/>
</dbReference>
<accession>A0A1F6BX22</accession>
<protein>
    <submittedName>
        <fullName evidence="1">Uncharacterized protein</fullName>
    </submittedName>
</protein>
<proteinExistence type="predicted"/>
<evidence type="ECO:0000313" key="1">
    <source>
        <dbReference type="EMBL" id="OGG41363.1"/>
    </source>
</evidence>
<sequence>MNKTHESDTSGNRPLSKYAQKKLEQALGIRPFFEFVERGSTALWLANLAEPVERTMSIEVTTRTLTATVIKRTTGNIFLHTKEGELIYLSFNRIRKSVFRKQIKVGTVLKCLVVPHPDGGKDPRVKEVLSIISV</sequence>
<reference evidence="1 2" key="1">
    <citation type="journal article" date="2016" name="Nat. Commun.">
        <title>Thousands of microbial genomes shed light on interconnected biogeochemical processes in an aquifer system.</title>
        <authorList>
            <person name="Anantharaman K."/>
            <person name="Brown C.T."/>
            <person name="Hug L.A."/>
            <person name="Sharon I."/>
            <person name="Castelle C.J."/>
            <person name="Probst A.J."/>
            <person name="Thomas B.C."/>
            <person name="Singh A."/>
            <person name="Wilkins M.J."/>
            <person name="Karaoz U."/>
            <person name="Brodie E.L."/>
            <person name="Williams K.H."/>
            <person name="Hubbard S.S."/>
            <person name="Banfield J.F."/>
        </authorList>
    </citation>
    <scope>NUCLEOTIDE SEQUENCE [LARGE SCALE GENOMIC DNA]</scope>
</reference>
<gene>
    <name evidence="1" type="ORF">A2837_02495</name>
</gene>
<dbReference type="AlphaFoldDB" id="A0A1F6BX22"/>
<name>A0A1F6BX22_9BACT</name>
<organism evidence="1 2">
    <name type="scientific">Candidatus Kaiserbacteria bacterium RIFCSPHIGHO2_01_FULL_46_22</name>
    <dbReference type="NCBI Taxonomy" id="1798475"/>
    <lineage>
        <taxon>Bacteria</taxon>
        <taxon>Candidatus Kaiseribacteriota</taxon>
    </lineage>
</organism>
<dbReference type="Proteomes" id="UP000176322">
    <property type="component" value="Unassembled WGS sequence"/>
</dbReference>
<comment type="caution">
    <text evidence="1">The sequence shown here is derived from an EMBL/GenBank/DDBJ whole genome shotgun (WGS) entry which is preliminary data.</text>
</comment>
<evidence type="ECO:0000313" key="2">
    <source>
        <dbReference type="Proteomes" id="UP000176322"/>
    </source>
</evidence>